<organism evidence="2">
    <name type="scientific">Lotharella globosa</name>
    <dbReference type="NCBI Taxonomy" id="91324"/>
    <lineage>
        <taxon>Eukaryota</taxon>
        <taxon>Sar</taxon>
        <taxon>Rhizaria</taxon>
        <taxon>Cercozoa</taxon>
        <taxon>Chlorarachniophyceae</taxon>
        <taxon>Lotharella</taxon>
    </lineage>
</organism>
<dbReference type="EMBL" id="HBIV01048046">
    <property type="protein sequence ID" value="CAE0681595.1"/>
    <property type="molecule type" value="Transcribed_RNA"/>
</dbReference>
<feature type="region of interest" description="Disordered" evidence="1">
    <location>
        <begin position="1"/>
        <end position="46"/>
    </location>
</feature>
<name>A0A7S4E086_9EUKA</name>
<accession>A0A7S4E086</accession>
<protein>
    <submittedName>
        <fullName evidence="2">Uncharacterized protein</fullName>
    </submittedName>
</protein>
<evidence type="ECO:0000256" key="1">
    <source>
        <dbReference type="SAM" id="MobiDB-lite"/>
    </source>
</evidence>
<dbReference type="AlphaFoldDB" id="A0A7S4E086"/>
<reference evidence="2" key="1">
    <citation type="submission" date="2021-01" db="EMBL/GenBank/DDBJ databases">
        <authorList>
            <person name="Corre E."/>
            <person name="Pelletier E."/>
            <person name="Niang G."/>
            <person name="Scheremetjew M."/>
            <person name="Finn R."/>
            <person name="Kale V."/>
            <person name="Holt S."/>
            <person name="Cochrane G."/>
            <person name="Meng A."/>
            <person name="Brown T."/>
            <person name="Cohen L."/>
        </authorList>
    </citation>
    <scope>NUCLEOTIDE SEQUENCE</scope>
    <source>
        <strain evidence="2">CCCM811</strain>
    </source>
</reference>
<proteinExistence type="predicted"/>
<sequence length="112" mass="12511">MHRANLLTLPTPDTSDSVDSRDSRRSPPPWVNNIDGGNNTGPKTFRPACSCSTGTRTGCFYRVNRVSEPIGRQNENKLRHAMRDDAIRMREINELVNILTTCSFIATGGLYE</sequence>
<evidence type="ECO:0000313" key="2">
    <source>
        <dbReference type="EMBL" id="CAE0681595.1"/>
    </source>
</evidence>
<gene>
    <name evidence="2" type="ORF">LGLO00237_LOCUS33382</name>
</gene>